<evidence type="ECO:0000256" key="4">
    <source>
        <dbReference type="ARBA" id="ARBA00023136"/>
    </source>
</evidence>
<dbReference type="PANTHER" id="PTHR36926">
    <property type="entry name" value="COLICIN V PRODUCTION PROTEIN"/>
    <property type="match status" value="1"/>
</dbReference>
<reference evidence="7" key="1">
    <citation type="submission" date="2021-06" db="EMBL/GenBank/DDBJ databases">
        <title>50 bacteria genomes isolated from Dapeng, Shenzhen, China.</title>
        <authorList>
            <person name="Zheng W."/>
            <person name="Yu S."/>
            <person name="Huang Y."/>
        </authorList>
    </citation>
    <scope>NUCLEOTIDE SEQUENCE</scope>
    <source>
        <strain evidence="7">DP4N28-2</strain>
    </source>
</reference>
<feature type="transmembrane region" description="Helical" evidence="6">
    <location>
        <begin position="6"/>
        <end position="24"/>
    </location>
</feature>
<evidence type="ECO:0000256" key="6">
    <source>
        <dbReference type="SAM" id="Phobius"/>
    </source>
</evidence>
<keyword evidence="2 6" id="KW-0812">Transmembrane</keyword>
<evidence type="ECO:0000256" key="1">
    <source>
        <dbReference type="ARBA" id="ARBA00004141"/>
    </source>
</evidence>
<keyword evidence="3 6" id="KW-1133">Transmembrane helix</keyword>
<dbReference type="GO" id="GO:0016020">
    <property type="term" value="C:membrane"/>
    <property type="evidence" value="ECO:0007669"/>
    <property type="project" value="UniProtKB-SubCell"/>
</dbReference>
<evidence type="ECO:0000313" key="7">
    <source>
        <dbReference type="EMBL" id="MBY6217752.1"/>
    </source>
</evidence>
<gene>
    <name evidence="7" type="ORF">KUV31_05290</name>
</gene>
<evidence type="ECO:0000256" key="5">
    <source>
        <dbReference type="SAM" id="Coils"/>
    </source>
</evidence>
<comment type="subcellular location">
    <subcellularLocation>
        <location evidence="1">Membrane</location>
        <topology evidence="1">Multi-pass membrane protein</topology>
    </subcellularLocation>
</comment>
<dbReference type="Pfam" id="PF02674">
    <property type="entry name" value="Colicin_V"/>
    <property type="match status" value="1"/>
</dbReference>
<proteinExistence type="predicted"/>
<evidence type="ECO:0000256" key="3">
    <source>
        <dbReference type="ARBA" id="ARBA00022989"/>
    </source>
</evidence>
<evidence type="ECO:0000256" key="2">
    <source>
        <dbReference type="ARBA" id="ARBA00022692"/>
    </source>
</evidence>
<accession>A0A9Q3S0K5</accession>
<keyword evidence="5" id="KW-0175">Coiled coil</keyword>
<organism evidence="7 8">
    <name type="scientific">Qipengyuania aquimaris</name>
    <dbReference type="NCBI Taxonomy" id="255984"/>
    <lineage>
        <taxon>Bacteria</taxon>
        <taxon>Pseudomonadati</taxon>
        <taxon>Pseudomonadota</taxon>
        <taxon>Alphaproteobacteria</taxon>
        <taxon>Sphingomonadales</taxon>
        <taxon>Erythrobacteraceae</taxon>
        <taxon>Qipengyuania</taxon>
    </lineage>
</organism>
<keyword evidence="4 6" id="KW-0472">Membrane</keyword>
<dbReference type="EMBL" id="JAHVKP010000001">
    <property type="protein sequence ID" value="MBY6217752.1"/>
    <property type="molecule type" value="Genomic_DNA"/>
</dbReference>
<protein>
    <submittedName>
        <fullName evidence="7">CvpA family protein</fullName>
    </submittedName>
</protein>
<dbReference type="AlphaFoldDB" id="A0A9Q3S0K5"/>
<comment type="caution">
    <text evidence="7">The sequence shown here is derived from an EMBL/GenBank/DDBJ whole genome shotgun (WGS) entry which is preliminary data.</text>
</comment>
<dbReference type="Proteomes" id="UP000824927">
    <property type="component" value="Unassembled WGS sequence"/>
</dbReference>
<feature type="transmembrane region" description="Helical" evidence="6">
    <location>
        <begin position="31"/>
        <end position="50"/>
    </location>
</feature>
<dbReference type="InterPro" id="IPR003825">
    <property type="entry name" value="Colicin-V_CvpA"/>
</dbReference>
<feature type="transmembrane region" description="Helical" evidence="6">
    <location>
        <begin position="56"/>
        <end position="78"/>
    </location>
</feature>
<feature type="transmembrane region" description="Helical" evidence="6">
    <location>
        <begin position="99"/>
        <end position="125"/>
    </location>
</feature>
<dbReference type="InterPro" id="IPR052719">
    <property type="entry name" value="CvpA-like"/>
</dbReference>
<dbReference type="PANTHER" id="PTHR36926:SF1">
    <property type="entry name" value="COLICIN V PRODUCTION PROTEIN"/>
    <property type="match status" value="1"/>
</dbReference>
<sequence>MTGFDFIVLFIVAIAAIGGFLRGFLQEILSLGAWILAAFAIRYLHTPLAIAMQDVIGASVATSVMAFVLLLLIPYAAMKVIANNVGKASRNSVLGPIDRVLGFGFGALKGLVIVIIGFSLLVLGYDRVWDYRGRPVWITTAQSYELVDGGSRSLVEVLAQRRAALRGEEAEAEAEAEAEEAAE</sequence>
<dbReference type="GO" id="GO:0009403">
    <property type="term" value="P:toxin biosynthetic process"/>
    <property type="evidence" value="ECO:0007669"/>
    <property type="project" value="InterPro"/>
</dbReference>
<name>A0A9Q3S0K5_9SPHN</name>
<evidence type="ECO:0000313" key="8">
    <source>
        <dbReference type="Proteomes" id="UP000824927"/>
    </source>
</evidence>
<feature type="coiled-coil region" evidence="5">
    <location>
        <begin position="155"/>
        <end position="182"/>
    </location>
</feature>
<dbReference type="RefSeq" id="WP_221553698.1">
    <property type="nucleotide sequence ID" value="NZ_JAHVKP010000001.1"/>
</dbReference>